<reference evidence="1 2" key="1">
    <citation type="journal article" date="2011" name="J. Gen. Appl. Microbiol.">
        <title>Draft genome sequencing of the enigmatic basidiomycete Mixia osmundae.</title>
        <authorList>
            <person name="Nishida H."/>
            <person name="Nagatsuka Y."/>
            <person name="Sugiyama J."/>
        </authorList>
    </citation>
    <scope>NUCLEOTIDE SEQUENCE [LARGE SCALE GENOMIC DNA]</scope>
    <source>
        <strain evidence="2">CBS 9802 / IAM 14324 / JCM 22182 / KY 12970</strain>
    </source>
</reference>
<evidence type="ECO:0000313" key="2">
    <source>
        <dbReference type="Proteomes" id="UP000009131"/>
    </source>
</evidence>
<dbReference type="EMBL" id="BABT02000175">
    <property type="protein sequence ID" value="GAA99047.1"/>
    <property type="molecule type" value="Genomic_DNA"/>
</dbReference>
<dbReference type="AlphaFoldDB" id="G7E887"/>
<accession>G7E887</accession>
<evidence type="ECO:0000313" key="1">
    <source>
        <dbReference type="EMBL" id="GAA99047.1"/>
    </source>
</evidence>
<reference evidence="1 2" key="2">
    <citation type="journal article" date="2012" name="Open Biol.">
        <title>Characteristics of nucleosomes and linker DNA regions on the genome of the basidiomycete Mixia osmundae revealed by mono- and dinucleosome mapping.</title>
        <authorList>
            <person name="Nishida H."/>
            <person name="Kondo S."/>
            <person name="Matsumoto T."/>
            <person name="Suzuki Y."/>
            <person name="Yoshikawa H."/>
            <person name="Taylor T.D."/>
            <person name="Sugiyama J."/>
        </authorList>
    </citation>
    <scope>NUCLEOTIDE SEQUENCE [LARGE SCALE GENOMIC DNA]</scope>
    <source>
        <strain evidence="2">CBS 9802 / IAM 14324 / JCM 22182 / KY 12970</strain>
    </source>
</reference>
<comment type="caution">
    <text evidence="1">The sequence shown here is derived from an EMBL/GenBank/DDBJ whole genome shotgun (WGS) entry which is preliminary data.</text>
</comment>
<keyword evidence="2" id="KW-1185">Reference proteome</keyword>
<gene>
    <name evidence="1" type="primary">Mo05736</name>
    <name evidence="1" type="ORF">E5Q_05736</name>
</gene>
<sequence>MVVFDEELLFYATSSERATANNPFGTVEDANEYRGEAPSLVEARIVANKKTTAASDALIGNMPGTAASRQGYAQRTKSICLRQVLHRMWPALEACSLAGFSSWLNSNLAAI</sequence>
<name>G7E887_MIXOS</name>
<proteinExistence type="predicted"/>
<protein>
    <submittedName>
        <fullName evidence="1">Uncharacterized protein</fullName>
    </submittedName>
</protein>
<dbReference type="HOGENOM" id="CLU_2159004_0_0_1"/>
<organism evidence="1 2">
    <name type="scientific">Mixia osmundae (strain CBS 9802 / IAM 14324 / JCM 22182 / KY 12970)</name>
    <dbReference type="NCBI Taxonomy" id="764103"/>
    <lineage>
        <taxon>Eukaryota</taxon>
        <taxon>Fungi</taxon>
        <taxon>Dikarya</taxon>
        <taxon>Basidiomycota</taxon>
        <taxon>Pucciniomycotina</taxon>
        <taxon>Mixiomycetes</taxon>
        <taxon>Mixiales</taxon>
        <taxon>Mixiaceae</taxon>
        <taxon>Mixia</taxon>
    </lineage>
</organism>
<dbReference type="Proteomes" id="UP000009131">
    <property type="component" value="Unassembled WGS sequence"/>
</dbReference>
<dbReference type="InParanoid" id="G7E887"/>